<feature type="region of interest" description="Disordered" evidence="1">
    <location>
        <begin position="257"/>
        <end position="290"/>
    </location>
</feature>
<accession>A0A368X7R6</accession>
<reference evidence="2 3" key="1">
    <citation type="submission" date="2018-07" db="EMBL/GenBank/DDBJ databases">
        <title>Freshwater and sediment microbial communities from various areas in North America, analyzing microbe dynamics in response to fracking.</title>
        <authorList>
            <person name="Lamendella R."/>
        </authorList>
    </citation>
    <scope>NUCLEOTIDE SEQUENCE [LARGE SCALE GENOMIC DNA]</scope>
    <source>
        <strain evidence="2 3">105B</strain>
    </source>
</reference>
<name>A0A368X7R6_MARNT</name>
<dbReference type="Proteomes" id="UP000253647">
    <property type="component" value="Unassembled WGS sequence"/>
</dbReference>
<proteinExistence type="predicted"/>
<evidence type="ECO:0000256" key="1">
    <source>
        <dbReference type="SAM" id="MobiDB-lite"/>
    </source>
</evidence>
<dbReference type="PROSITE" id="PS51257">
    <property type="entry name" value="PROKAR_LIPOPROTEIN"/>
    <property type="match status" value="1"/>
</dbReference>
<dbReference type="EMBL" id="QPJI01000035">
    <property type="protein sequence ID" value="RCW62094.1"/>
    <property type="molecule type" value="Genomic_DNA"/>
</dbReference>
<sequence>MTMHKKAKLGIMIAAAIMATGCGGSGSSGSANDSTSGNNATSGEQAVTVSGRAADGYLVQANVCADLNGNAQCDAGEPNTTTGPGGVFELELLDTQLAAEIVVEAIANLTVDEDTNQPIPDGFTLRSPIIPGQDEQFVSPVTTMVASELKKGETVTLEQAKQAVAQRLGTTFDPLKDYVAGKDSGDAAAQQNAERLHRIAQVTARIMAKVEKSITQTDLAQAGITKAEFLELASQAIAQLAPVIVLNVDQVDSSTEFDPDAIADLPDLDITGPSEPGDGSDGQTDTPSTDTLLDRLATATAGSPFFRETPSGLQAVEGGNTSYLNLIESDTSAGKYHLELLQRTLMSGSGNTGSIVTIEGASKAINGQVQVSLIEPEPNRVRVFLDGRHYIKTTASNYLDQLRVTATQAGSLDGEAYRGITGVPGLRIEADYSAIDLSQLSIKATLPELYPSVNDADLAEISDNAIFPDGSEAYAVRETFADPLFVTSWHGLEGSDFGSDSHCSPHAAITVVQSCNVVYGAFTNFGNAAPAPTFDDLTYDPTVFTDGSFDPNMAGGIGFESNGQNYVLYLAGNKADGSGQIMVGRNDSGTIVPAGEGSWSVVSEPFEHIRLTLPDGIQFNAFLDGFGGDGYAFLHEYEGFVRAGWASPAGVELATYFDRNPETLLLNETAVAAVVAKLQEWDKLAAHPGWENQD</sequence>
<dbReference type="AlphaFoldDB" id="A0A368X7R6"/>
<evidence type="ECO:0000313" key="3">
    <source>
        <dbReference type="Proteomes" id="UP000253647"/>
    </source>
</evidence>
<comment type="caution">
    <text evidence="2">The sequence shown here is derived from an EMBL/GenBank/DDBJ whole genome shotgun (WGS) entry which is preliminary data.</text>
</comment>
<evidence type="ECO:0000313" key="2">
    <source>
        <dbReference type="EMBL" id="RCW62094.1"/>
    </source>
</evidence>
<dbReference type="RefSeq" id="WP_147271122.1">
    <property type="nucleotide sequence ID" value="NZ_QPJI01000035.1"/>
</dbReference>
<protein>
    <submittedName>
        <fullName evidence="2">Uncharacterized protein</fullName>
    </submittedName>
</protein>
<organism evidence="2 3">
    <name type="scientific">Marinobacter nauticus</name>
    <name type="common">Marinobacter hydrocarbonoclasticus</name>
    <name type="synonym">Marinobacter aquaeolei</name>
    <dbReference type="NCBI Taxonomy" id="2743"/>
    <lineage>
        <taxon>Bacteria</taxon>
        <taxon>Pseudomonadati</taxon>
        <taxon>Pseudomonadota</taxon>
        <taxon>Gammaproteobacteria</taxon>
        <taxon>Pseudomonadales</taxon>
        <taxon>Marinobacteraceae</taxon>
        <taxon>Marinobacter</taxon>
    </lineage>
</organism>
<gene>
    <name evidence="2" type="ORF">DET61_1351</name>
</gene>